<keyword evidence="3" id="KW-1185">Reference proteome</keyword>
<protein>
    <submittedName>
        <fullName evidence="2">F420-0:gamma-glutamyl ligase</fullName>
    </submittedName>
</protein>
<dbReference type="InterPro" id="IPR002847">
    <property type="entry name" value="F420-0_gamma-glut_ligase-dom"/>
</dbReference>
<reference evidence="2 3" key="1">
    <citation type="submission" date="2016-09" db="EMBL/GenBank/DDBJ databases">
        <title>Genome sequence of Eubacterium angustum.</title>
        <authorList>
            <person name="Poehlein A."/>
            <person name="Daniel R."/>
        </authorList>
    </citation>
    <scope>NUCLEOTIDE SEQUENCE [LARGE SCALE GENOMIC DNA]</scope>
    <source>
        <strain evidence="2 3">DSM 1989</strain>
    </source>
</reference>
<gene>
    <name evidence="2" type="ORF">EUAN_09310</name>
</gene>
<dbReference type="SUPFAM" id="SSF144010">
    <property type="entry name" value="CofE-like"/>
    <property type="match status" value="1"/>
</dbReference>
<name>A0A1S1V6X6_9FIRM</name>
<dbReference type="OrthoDB" id="950at2"/>
<evidence type="ECO:0000313" key="3">
    <source>
        <dbReference type="Proteomes" id="UP000180254"/>
    </source>
</evidence>
<dbReference type="AlphaFoldDB" id="A0A1S1V6X6"/>
<dbReference type="EMBL" id="MKIE01000003">
    <property type="protein sequence ID" value="OHW62368.1"/>
    <property type="molecule type" value="Genomic_DNA"/>
</dbReference>
<dbReference type="RefSeq" id="WP_071062177.1">
    <property type="nucleotide sequence ID" value="NZ_MKIE01000003.1"/>
</dbReference>
<keyword evidence="2" id="KW-0436">Ligase</keyword>
<dbReference type="GO" id="GO:0016874">
    <property type="term" value="F:ligase activity"/>
    <property type="evidence" value="ECO:0007669"/>
    <property type="project" value="UniProtKB-KW"/>
</dbReference>
<feature type="domain" description="Coenzyme F420:L-glutamate ligase-like" evidence="1">
    <location>
        <begin position="11"/>
        <end position="388"/>
    </location>
</feature>
<dbReference type="STRING" id="39480.EUAN_09310"/>
<organism evidence="2 3">
    <name type="scientific">Andreesenia angusta</name>
    <dbReference type="NCBI Taxonomy" id="39480"/>
    <lineage>
        <taxon>Bacteria</taxon>
        <taxon>Bacillati</taxon>
        <taxon>Bacillota</taxon>
        <taxon>Tissierellia</taxon>
        <taxon>Tissierellales</taxon>
        <taxon>Gottschalkiaceae</taxon>
        <taxon>Andreesenia</taxon>
    </lineage>
</organism>
<proteinExistence type="predicted"/>
<evidence type="ECO:0000313" key="2">
    <source>
        <dbReference type="EMBL" id="OHW62368.1"/>
    </source>
</evidence>
<sequence length="396" mass="44035">MERRVGTVVRGLRAPMIKEGDDIAKITVESVLEAAKCEGFSLRDRDVIGITESLVARAQGNYVTVDNIVEDLNSKFKGDDIAVLFPILSRNRFAIILKAIARTGKNVHLFLNYPSDEVGNHLMDVDAMDRLGVDPYKDFLTEEKYRELFGEHVNHPFTGVDYVRMYREISEEDNIKIYLTNDAKEALKYADDILVANIHERGRTKRILNIAGAKNVHGIDEIMSSPIDGSGYNDEYGLLGSNTSTEEKVKLFPRDCDKLVRSIQQEIKAQTGKMVEVLVYGDGAFKDPVGKIWELADPVVSPGFTDGLLGTPSEIKLKYVADNEFSDMESSDMMDEIKKKIRANESAEFAEHHSLGTTPRQLTDLIGSLCDLTSGSGDKGTPIILVQGYFDNLASE</sequence>
<dbReference type="Pfam" id="PF01996">
    <property type="entry name" value="F420_ligase"/>
    <property type="match status" value="1"/>
</dbReference>
<comment type="caution">
    <text evidence="2">The sequence shown here is derived from an EMBL/GenBank/DDBJ whole genome shotgun (WGS) entry which is preliminary data.</text>
</comment>
<accession>A0A1S1V6X6</accession>
<evidence type="ECO:0000259" key="1">
    <source>
        <dbReference type="Pfam" id="PF01996"/>
    </source>
</evidence>
<dbReference type="Gene3D" id="3.30.1330.100">
    <property type="entry name" value="CofE-like"/>
    <property type="match status" value="1"/>
</dbReference>
<dbReference type="Proteomes" id="UP000180254">
    <property type="component" value="Unassembled WGS sequence"/>
</dbReference>